<organism evidence="2 3">
    <name type="scientific">Sphingomonas zeae</name>
    <dbReference type="NCBI Taxonomy" id="1646122"/>
    <lineage>
        <taxon>Bacteria</taxon>
        <taxon>Pseudomonadati</taxon>
        <taxon>Pseudomonadota</taxon>
        <taxon>Alphaproteobacteria</taxon>
        <taxon>Sphingomonadales</taxon>
        <taxon>Sphingomonadaceae</taxon>
        <taxon>Sphingomonas</taxon>
    </lineage>
</organism>
<feature type="compositionally biased region" description="Basic and acidic residues" evidence="1">
    <location>
        <begin position="43"/>
        <end position="54"/>
    </location>
</feature>
<dbReference type="AlphaFoldDB" id="A0A7Y6B571"/>
<protein>
    <submittedName>
        <fullName evidence="2">Uncharacterized protein</fullName>
    </submittedName>
</protein>
<name>A0A7Y6B571_9SPHN</name>
<feature type="region of interest" description="Disordered" evidence="1">
    <location>
        <begin position="43"/>
        <end position="81"/>
    </location>
</feature>
<dbReference type="Proteomes" id="UP000536441">
    <property type="component" value="Unassembled WGS sequence"/>
</dbReference>
<dbReference type="EMBL" id="JABMCH010000064">
    <property type="protein sequence ID" value="NUU47650.1"/>
    <property type="molecule type" value="Genomic_DNA"/>
</dbReference>
<gene>
    <name evidence="2" type="ORF">HP438_11760</name>
</gene>
<keyword evidence="3" id="KW-1185">Reference proteome</keyword>
<evidence type="ECO:0000313" key="2">
    <source>
        <dbReference type="EMBL" id="NUU47650.1"/>
    </source>
</evidence>
<evidence type="ECO:0000256" key="1">
    <source>
        <dbReference type="SAM" id="MobiDB-lite"/>
    </source>
</evidence>
<reference evidence="2 3" key="1">
    <citation type="submission" date="2020-05" db="EMBL/GenBank/DDBJ databases">
        <title>Genome Sequencing of Type Strains.</title>
        <authorList>
            <person name="Lemaire J.F."/>
            <person name="Inderbitzin P."/>
            <person name="Gregorio O.A."/>
            <person name="Collins S.B."/>
            <person name="Wespe N."/>
            <person name="Knight-Connoni V."/>
        </authorList>
    </citation>
    <scope>NUCLEOTIDE SEQUENCE [LARGE SCALE GENOMIC DNA]</scope>
    <source>
        <strain evidence="2 3">DSM 100049</strain>
    </source>
</reference>
<evidence type="ECO:0000313" key="3">
    <source>
        <dbReference type="Proteomes" id="UP000536441"/>
    </source>
</evidence>
<dbReference type="RefSeq" id="WP_147276192.1">
    <property type="nucleotide sequence ID" value="NZ_JABMCH010000064.1"/>
</dbReference>
<sequence length="128" mass="14207">MAKLFRGIHRVDAVRATTASERSEAENRVLNLMYDPVREGVWEAPGHTHDKAADWHGPQGSSPPMIDPPEGHAYGFPKSAPTSAEAGPFLAGLKEWLVENGYPEEFIDRYDAGRTTRIIGRFTDEPEC</sequence>
<comment type="caution">
    <text evidence="2">The sequence shown here is derived from an EMBL/GenBank/DDBJ whole genome shotgun (WGS) entry which is preliminary data.</text>
</comment>
<accession>A0A7Y6B571</accession>
<proteinExistence type="predicted"/>